<dbReference type="InterPro" id="IPR050570">
    <property type="entry name" value="Cell_wall_metabolism_enzyme"/>
</dbReference>
<dbReference type="InterPro" id="IPR016047">
    <property type="entry name" value="M23ase_b-sheet_dom"/>
</dbReference>
<feature type="chain" id="PRO_5043811723" evidence="1">
    <location>
        <begin position="23"/>
        <end position="269"/>
    </location>
</feature>
<protein>
    <submittedName>
        <fullName evidence="3">M23 family metallopeptidase</fullName>
    </submittedName>
</protein>
<proteinExistence type="predicted"/>
<dbReference type="FunFam" id="2.70.70.10:FF:000019">
    <property type="entry name" value="M23 family peptidase"/>
    <property type="match status" value="1"/>
</dbReference>
<feature type="domain" description="M23ase beta-sheet core" evidence="2">
    <location>
        <begin position="167"/>
        <end position="262"/>
    </location>
</feature>
<dbReference type="GO" id="GO:0004222">
    <property type="term" value="F:metalloendopeptidase activity"/>
    <property type="evidence" value="ECO:0007669"/>
    <property type="project" value="TreeGrafter"/>
</dbReference>
<evidence type="ECO:0000313" key="3">
    <source>
        <dbReference type="EMBL" id="MBD8524565.1"/>
    </source>
</evidence>
<evidence type="ECO:0000313" key="4">
    <source>
        <dbReference type="Proteomes" id="UP000613768"/>
    </source>
</evidence>
<comment type="caution">
    <text evidence="3">The sequence shown here is derived from an EMBL/GenBank/DDBJ whole genome shotgun (WGS) entry which is preliminary data.</text>
</comment>
<feature type="signal peptide" evidence="1">
    <location>
        <begin position="1"/>
        <end position="22"/>
    </location>
</feature>
<dbReference type="PANTHER" id="PTHR21666">
    <property type="entry name" value="PEPTIDASE-RELATED"/>
    <property type="match status" value="1"/>
</dbReference>
<organism evidence="3 4">
    <name type="scientific">Pseudomarimonas arenosa</name>
    <dbReference type="NCBI Taxonomy" id="2774145"/>
    <lineage>
        <taxon>Bacteria</taxon>
        <taxon>Pseudomonadati</taxon>
        <taxon>Pseudomonadota</taxon>
        <taxon>Gammaproteobacteria</taxon>
        <taxon>Lysobacterales</taxon>
        <taxon>Lysobacteraceae</taxon>
        <taxon>Pseudomarimonas</taxon>
    </lineage>
</organism>
<dbReference type="SUPFAM" id="SSF51261">
    <property type="entry name" value="Duplicated hybrid motif"/>
    <property type="match status" value="1"/>
</dbReference>
<evidence type="ECO:0000256" key="1">
    <source>
        <dbReference type="SAM" id="SignalP"/>
    </source>
</evidence>
<sequence>MRASSRWVLAGLAALSASQAQATELPRTVQQGSLVRLCCYLGASASLQGKPLAVSANGHIVFGVGRDEVGPLTLVVSIPGQATLRQSVLVEARAWPTERVDGVPPKTVNPPPEIAQRIAEEQARVTRARQRNDAREDFIATFRWPVRGRVSGHFGSQRIYNGQAGSAHSGLDIAAGSGTPIHAPAAGVVGFADPDLYLTGGTVLLDHGQGVSSVFLHLSKIEVKTGQRIEQGQVIGAVGATGRASGPHLHWGLNWFTTRLDPASVLPSD</sequence>
<keyword evidence="1" id="KW-0732">Signal</keyword>
<dbReference type="AlphaFoldDB" id="A0AAW3ZE92"/>
<dbReference type="Gene3D" id="2.70.70.10">
    <property type="entry name" value="Glucose Permease (Domain IIA)"/>
    <property type="match status" value="1"/>
</dbReference>
<name>A0AAW3ZE92_9GAMM</name>
<dbReference type="PANTHER" id="PTHR21666:SF285">
    <property type="entry name" value="M23 FAMILY METALLOPEPTIDASE"/>
    <property type="match status" value="1"/>
</dbReference>
<reference evidence="3 4" key="1">
    <citation type="submission" date="2020-09" db="EMBL/GenBank/DDBJ databases">
        <title>Pseudoxanthomonas sp. CAU 1598 isolated from sand of Yaerae Beach.</title>
        <authorList>
            <person name="Kim W."/>
        </authorList>
    </citation>
    <scope>NUCLEOTIDE SEQUENCE [LARGE SCALE GENOMIC DNA]</scope>
    <source>
        <strain evidence="3 4">CAU 1598</strain>
    </source>
</reference>
<dbReference type="EMBL" id="JACYTR010000003">
    <property type="protein sequence ID" value="MBD8524565.1"/>
    <property type="molecule type" value="Genomic_DNA"/>
</dbReference>
<dbReference type="Pfam" id="PF01551">
    <property type="entry name" value="Peptidase_M23"/>
    <property type="match status" value="1"/>
</dbReference>
<evidence type="ECO:0000259" key="2">
    <source>
        <dbReference type="Pfam" id="PF01551"/>
    </source>
</evidence>
<keyword evidence="4" id="KW-1185">Reference proteome</keyword>
<dbReference type="InterPro" id="IPR011055">
    <property type="entry name" value="Dup_hybrid_motif"/>
</dbReference>
<dbReference type="CDD" id="cd12797">
    <property type="entry name" value="M23_peptidase"/>
    <property type="match status" value="1"/>
</dbReference>
<dbReference type="RefSeq" id="WP_192027999.1">
    <property type="nucleotide sequence ID" value="NZ_JACYTR010000003.1"/>
</dbReference>
<dbReference type="Proteomes" id="UP000613768">
    <property type="component" value="Unassembled WGS sequence"/>
</dbReference>
<gene>
    <name evidence="3" type="ORF">IFO71_02320</name>
</gene>
<accession>A0AAW3ZE92</accession>